<dbReference type="PROSITE" id="PS50181">
    <property type="entry name" value="FBOX"/>
    <property type="match status" value="1"/>
</dbReference>
<protein>
    <submittedName>
        <fullName evidence="2">F-box/FBD/LRR-repeat protein At1g16930</fullName>
    </submittedName>
</protein>
<dbReference type="Pfam" id="PF00646">
    <property type="entry name" value="F-box"/>
    <property type="match status" value="1"/>
</dbReference>
<accession>A0A1D1YDP4</accession>
<dbReference type="InterPro" id="IPR053781">
    <property type="entry name" value="F-box_AtFBL13-like"/>
</dbReference>
<dbReference type="InterPro" id="IPR055294">
    <property type="entry name" value="FBL60-like"/>
</dbReference>
<evidence type="ECO:0000259" key="1">
    <source>
        <dbReference type="PROSITE" id="PS50181"/>
    </source>
</evidence>
<dbReference type="InterPro" id="IPR036047">
    <property type="entry name" value="F-box-like_dom_sf"/>
</dbReference>
<evidence type="ECO:0000313" key="2">
    <source>
        <dbReference type="EMBL" id="JAT52758.1"/>
    </source>
</evidence>
<reference evidence="2" key="1">
    <citation type="submission" date="2015-07" db="EMBL/GenBank/DDBJ databases">
        <title>Transcriptome Assembly of Anthurium amnicola.</title>
        <authorList>
            <person name="Suzuki J."/>
        </authorList>
    </citation>
    <scope>NUCLEOTIDE SEQUENCE</scope>
</reference>
<gene>
    <name evidence="2" type="primary">At1g16930_0</name>
    <name evidence="2" type="ORF">g.20132</name>
</gene>
<dbReference type="InterPro" id="IPR001810">
    <property type="entry name" value="F-box_dom"/>
</dbReference>
<dbReference type="PANTHER" id="PTHR31293">
    <property type="entry name" value="RNI-LIKE SUPERFAMILY PROTEIN"/>
    <property type="match status" value="1"/>
</dbReference>
<dbReference type="CDD" id="cd22160">
    <property type="entry name" value="F-box_AtFBL13-like"/>
    <property type="match status" value="1"/>
</dbReference>
<feature type="domain" description="F-box" evidence="1">
    <location>
        <begin position="12"/>
        <end position="48"/>
    </location>
</feature>
<dbReference type="EMBL" id="GDJX01015178">
    <property type="protein sequence ID" value="JAT52758.1"/>
    <property type="molecule type" value="Transcribed_RNA"/>
</dbReference>
<proteinExistence type="predicted"/>
<sequence length="152" mass="17776">EHSMEALPGGRLDRLSRLPDDILQQILSSLPTTEAVLTSLLSRRWRHLWRFLPCLDFDYGSFHQARRSWRCGFSEFVGHVMSTRDPAVAVQRFRLHWPRRDEDATRLAPSWVEGLHGDLRDLDLHLHSFEGFRLERVLHSAPSLEVLRLETN</sequence>
<dbReference type="Gene3D" id="1.20.1280.50">
    <property type="match status" value="1"/>
</dbReference>
<feature type="non-terminal residue" evidence="2">
    <location>
        <position position="152"/>
    </location>
</feature>
<organism evidence="2">
    <name type="scientific">Anthurium amnicola</name>
    <dbReference type="NCBI Taxonomy" id="1678845"/>
    <lineage>
        <taxon>Eukaryota</taxon>
        <taxon>Viridiplantae</taxon>
        <taxon>Streptophyta</taxon>
        <taxon>Embryophyta</taxon>
        <taxon>Tracheophyta</taxon>
        <taxon>Spermatophyta</taxon>
        <taxon>Magnoliopsida</taxon>
        <taxon>Liliopsida</taxon>
        <taxon>Araceae</taxon>
        <taxon>Pothoideae</taxon>
        <taxon>Potheae</taxon>
        <taxon>Anthurium</taxon>
    </lineage>
</organism>
<dbReference type="AlphaFoldDB" id="A0A1D1YDP4"/>
<dbReference type="SUPFAM" id="SSF81383">
    <property type="entry name" value="F-box domain"/>
    <property type="match status" value="1"/>
</dbReference>
<dbReference type="SMART" id="SM00256">
    <property type="entry name" value="FBOX"/>
    <property type="match status" value="1"/>
</dbReference>
<feature type="non-terminal residue" evidence="2">
    <location>
        <position position="1"/>
    </location>
</feature>
<dbReference type="PANTHER" id="PTHR31293:SF12">
    <property type="entry name" value="RNI-LIKE SUPERFAMILY PROTEIN"/>
    <property type="match status" value="1"/>
</dbReference>
<name>A0A1D1YDP4_9ARAE</name>